<dbReference type="GeneID" id="17286110"/>
<dbReference type="Proteomes" id="UP000013827">
    <property type="component" value="Unassembled WGS sequence"/>
</dbReference>
<proteinExistence type="predicted"/>
<evidence type="ECO:0000313" key="2">
    <source>
        <dbReference type="EnsemblProtists" id="EOD40840"/>
    </source>
</evidence>
<dbReference type="EnsemblProtists" id="EOD40840">
    <property type="protein sequence ID" value="EOD40840"/>
    <property type="gene ID" value="EMIHUDRAFT_439479"/>
</dbReference>
<dbReference type="PaxDb" id="2903-EOD40840"/>
<reference evidence="3" key="1">
    <citation type="journal article" date="2013" name="Nature">
        <title>Pan genome of the phytoplankton Emiliania underpins its global distribution.</title>
        <authorList>
            <person name="Read B.A."/>
            <person name="Kegel J."/>
            <person name="Klute M.J."/>
            <person name="Kuo A."/>
            <person name="Lefebvre S.C."/>
            <person name="Maumus F."/>
            <person name="Mayer C."/>
            <person name="Miller J."/>
            <person name="Monier A."/>
            <person name="Salamov A."/>
            <person name="Young J."/>
            <person name="Aguilar M."/>
            <person name="Claverie J.M."/>
            <person name="Frickenhaus S."/>
            <person name="Gonzalez K."/>
            <person name="Herman E.K."/>
            <person name="Lin Y.C."/>
            <person name="Napier J."/>
            <person name="Ogata H."/>
            <person name="Sarno A.F."/>
            <person name="Shmutz J."/>
            <person name="Schroeder D."/>
            <person name="de Vargas C."/>
            <person name="Verret F."/>
            <person name="von Dassow P."/>
            <person name="Valentin K."/>
            <person name="Van de Peer Y."/>
            <person name="Wheeler G."/>
            <person name="Dacks J.B."/>
            <person name="Delwiche C.F."/>
            <person name="Dyhrman S.T."/>
            <person name="Glockner G."/>
            <person name="John U."/>
            <person name="Richards T."/>
            <person name="Worden A.Z."/>
            <person name="Zhang X."/>
            <person name="Grigoriev I.V."/>
            <person name="Allen A.E."/>
            <person name="Bidle K."/>
            <person name="Borodovsky M."/>
            <person name="Bowler C."/>
            <person name="Brownlee C."/>
            <person name="Cock J.M."/>
            <person name="Elias M."/>
            <person name="Gladyshev V.N."/>
            <person name="Groth M."/>
            <person name="Guda C."/>
            <person name="Hadaegh A."/>
            <person name="Iglesias-Rodriguez M.D."/>
            <person name="Jenkins J."/>
            <person name="Jones B.M."/>
            <person name="Lawson T."/>
            <person name="Leese F."/>
            <person name="Lindquist E."/>
            <person name="Lobanov A."/>
            <person name="Lomsadze A."/>
            <person name="Malik S.B."/>
            <person name="Marsh M.E."/>
            <person name="Mackinder L."/>
            <person name="Mock T."/>
            <person name="Mueller-Roeber B."/>
            <person name="Pagarete A."/>
            <person name="Parker M."/>
            <person name="Probert I."/>
            <person name="Quesneville H."/>
            <person name="Raines C."/>
            <person name="Rensing S.A."/>
            <person name="Riano-Pachon D.M."/>
            <person name="Richier S."/>
            <person name="Rokitta S."/>
            <person name="Shiraiwa Y."/>
            <person name="Soanes D.M."/>
            <person name="van der Giezen M."/>
            <person name="Wahlund T.M."/>
            <person name="Williams B."/>
            <person name="Wilson W."/>
            <person name="Wolfe G."/>
            <person name="Wurch L.L."/>
        </authorList>
    </citation>
    <scope>NUCLEOTIDE SEQUENCE</scope>
</reference>
<evidence type="ECO:0000313" key="3">
    <source>
        <dbReference type="Proteomes" id="UP000013827"/>
    </source>
</evidence>
<evidence type="ECO:0000256" key="1">
    <source>
        <dbReference type="SAM" id="MobiDB-lite"/>
    </source>
</evidence>
<sequence>MDDVRFYFTYYDKHLSAPFDAKDFDRLHKFYLRPRHKMDRRGGKKTIPRRMCRNRHGSLYRILEDLSKRARRDLGDEKLARPALYVYLLAYEEYLKESALRHHPAFWVSANEDLTGDAEETIEIADSEDEAAVPSNAVELGGSGSDDDDADPPAPPAVRVKTEQ</sequence>
<accession>A0A0D3KYK5</accession>
<feature type="region of interest" description="Disordered" evidence="1">
    <location>
        <begin position="124"/>
        <end position="164"/>
    </location>
</feature>
<keyword evidence="3" id="KW-1185">Reference proteome</keyword>
<dbReference type="KEGG" id="ehx:EMIHUDRAFT_439479"/>
<reference evidence="2" key="2">
    <citation type="submission" date="2024-10" db="UniProtKB">
        <authorList>
            <consortium name="EnsemblProtists"/>
        </authorList>
    </citation>
    <scope>IDENTIFICATION</scope>
</reference>
<dbReference type="RefSeq" id="XP_005793269.1">
    <property type="nucleotide sequence ID" value="XM_005793212.1"/>
</dbReference>
<dbReference type="HOGENOM" id="CLU_1622098_0_0_1"/>
<protein>
    <recommendedName>
        <fullName evidence="4">ARID domain-containing protein</fullName>
    </recommendedName>
</protein>
<name>A0A0D3KYK5_EMIH1</name>
<dbReference type="AlphaFoldDB" id="A0A0D3KYK5"/>
<organism evidence="2 3">
    <name type="scientific">Emiliania huxleyi (strain CCMP1516)</name>
    <dbReference type="NCBI Taxonomy" id="280463"/>
    <lineage>
        <taxon>Eukaryota</taxon>
        <taxon>Haptista</taxon>
        <taxon>Haptophyta</taxon>
        <taxon>Prymnesiophyceae</taxon>
        <taxon>Isochrysidales</taxon>
        <taxon>Noelaerhabdaceae</taxon>
        <taxon>Emiliania</taxon>
    </lineage>
</organism>
<evidence type="ECO:0008006" key="4">
    <source>
        <dbReference type="Google" id="ProtNLM"/>
    </source>
</evidence>